<dbReference type="RefSeq" id="WP_108174155.1">
    <property type="nucleotide sequence ID" value="NZ_JAIESU010000040.1"/>
</dbReference>
<accession>A0A2T4ZI90</accession>
<dbReference type="Pfam" id="PF01206">
    <property type="entry name" value="TusA"/>
    <property type="match status" value="1"/>
</dbReference>
<evidence type="ECO:0000313" key="4">
    <source>
        <dbReference type="Proteomes" id="UP000241808"/>
    </source>
</evidence>
<keyword evidence="4" id="KW-1185">Reference proteome</keyword>
<dbReference type="SUPFAM" id="SSF64307">
    <property type="entry name" value="SirA-like"/>
    <property type="match status" value="1"/>
</dbReference>
<protein>
    <submittedName>
        <fullName evidence="3">tRNA 2-thiouridine synthesizing protein A</fullName>
    </submittedName>
</protein>
<dbReference type="PROSITE" id="PS01148">
    <property type="entry name" value="UPF0033"/>
    <property type="match status" value="1"/>
</dbReference>
<evidence type="ECO:0000256" key="1">
    <source>
        <dbReference type="ARBA" id="ARBA00008984"/>
    </source>
</evidence>
<organism evidence="3 4">
    <name type="scientific">Phreatobacter oligotrophus</name>
    <dbReference type="NCBI Taxonomy" id="1122261"/>
    <lineage>
        <taxon>Bacteria</taxon>
        <taxon>Pseudomonadati</taxon>
        <taxon>Pseudomonadota</taxon>
        <taxon>Alphaproteobacteria</taxon>
        <taxon>Hyphomicrobiales</taxon>
        <taxon>Phreatobacteraceae</taxon>
        <taxon>Phreatobacter</taxon>
    </lineage>
</organism>
<feature type="domain" description="UPF0033" evidence="2">
    <location>
        <begin position="16"/>
        <end position="40"/>
    </location>
</feature>
<reference evidence="3 4" key="1">
    <citation type="submission" date="2018-04" db="EMBL/GenBank/DDBJ databases">
        <title>Genomic Encyclopedia of Archaeal and Bacterial Type Strains, Phase II (KMG-II): from individual species to whole genera.</title>
        <authorList>
            <person name="Goeker M."/>
        </authorList>
    </citation>
    <scope>NUCLEOTIDE SEQUENCE [LARGE SCALE GENOMIC DNA]</scope>
    <source>
        <strain evidence="3 4">DSM 25521</strain>
    </source>
</reference>
<evidence type="ECO:0000259" key="2">
    <source>
        <dbReference type="PROSITE" id="PS01148"/>
    </source>
</evidence>
<dbReference type="PANTHER" id="PTHR33279:SF6">
    <property type="entry name" value="SULFUR CARRIER PROTEIN YEDF-RELATED"/>
    <property type="match status" value="1"/>
</dbReference>
<dbReference type="InterPro" id="IPR001455">
    <property type="entry name" value="TusA-like"/>
</dbReference>
<dbReference type="OrthoDB" id="9797551at2"/>
<dbReference type="InterPro" id="IPR036868">
    <property type="entry name" value="TusA-like_sf"/>
</dbReference>
<dbReference type="EMBL" id="PZZL01000001">
    <property type="protein sequence ID" value="PTM61705.1"/>
    <property type="molecule type" value="Genomic_DNA"/>
</dbReference>
<sequence>MSGDGSGGAPDGATLVDLKGLKCPLPALRTRRALARAEVGDRLHVVCTDPMAAIDIPHLVNETGHVLEAQAKVAETLTFTIRKTG</sequence>
<gene>
    <name evidence="3" type="ORF">C8P69_101376</name>
</gene>
<evidence type="ECO:0000313" key="3">
    <source>
        <dbReference type="EMBL" id="PTM61705.1"/>
    </source>
</evidence>
<dbReference type="CDD" id="cd00291">
    <property type="entry name" value="SirA_YedF_YeeD"/>
    <property type="match status" value="1"/>
</dbReference>
<dbReference type="Proteomes" id="UP000241808">
    <property type="component" value="Unassembled WGS sequence"/>
</dbReference>
<dbReference type="Gene3D" id="3.30.110.40">
    <property type="entry name" value="TusA-like domain"/>
    <property type="match status" value="1"/>
</dbReference>
<comment type="caution">
    <text evidence="3">The sequence shown here is derived from an EMBL/GenBank/DDBJ whole genome shotgun (WGS) entry which is preliminary data.</text>
</comment>
<proteinExistence type="inferred from homology"/>
<name>A0A2T4ZI90_9HYPH</name>
<dbReference type="PANTHER" id="PTHR33279">
    <property type="entry name" value="SULFUR CARRIER PROTEIN YEDF-RELATED"/>
    <property type="match status" value="1"/>
</dbReference>
<comment type="similarity">
    <text evidence="1">Belongs to the sulfur carrier protein TusA family.</text>
</comment>
<dbReference type="AlphaFoldDB" id="A0A2T4ZI90"/>